<organism evidence="7 8">
    <name type="scientific">Miscanthus lutarioriparius</name>
    <dbReference type="NCBI Taxonomy" id="422564"/>
    <lineage>
        <taxon>Eukaryota</taxon>
        <taxon>Viridiplantae</taxon>
        <taxon>Streptophyta</taxon>
        <taxon>Embryophyta</taxon>
        <taxon>Tracheophyta</taxon>
        <taxon>Spermatophyta</taxon>
        <taxon>Magnoliopsida</taxon>
        <taxon>Liliopsida</taxon>
        <taxon>Poales</taxon>
        <taxon>Poaceae</taxon>
        <taxon>PACMAD clade</taxon>
        <taxon>Panicoideae</taxon>
        <taxon>Andropogonodae</taxon>
        <taxon>Andropogoneae</taxon>
        <taxon>Saccharinae</taxon>
        <taxon>Miscanthus</taxon>
    </lineage>
</organism>
<keyword evidence="3 6" id="KW-1133">Transmembrane helix</keyword>
<dbReference type="EMBL" id="CAJGYO010000002">
    <property type="protein sequence ID" value="CAD6213784.1"/>
    <property type="molecule type" value="Genomic_DNA"/>
</dbReference>
<name>A0A811MR83_9POAL</name>
<evidence type="ECO:0000256" key="3">
    <source>
        <dbReference type="ARBA" id="ARBA00022989"/>
    </source>
</evidence>
<feature type="transmembrane region" description="Helical" evidence="6">
    <location>
        <begin position="149"/>
        <end position="173"/>
    </location>
</feature>
<comment type="caution">
    <text evidence="7">The sequence shown here is derived from an EMBL/GenBank/DDBJ whole genome shotgun (WGS) entry which is preliminary data.</text>
</comment>
<proteinExistence type="predicted"/>
<feature type="transmembrane region" description="Helical" evidence="6">
    <location>
        <begin position="269"/>
        <end position="289"/>
    </location>
</feature>
<evidence type="ECO:0000313" key="8">
    <source>
        <dbReference type="Proteomes" id="UP000604825"/>
    </source>
</evidence>
<keyword evidence="8" id="KW-1185">Reference proteome</keyword>
<dbReference type="InterPro" id="IPR003689">
    <property type="entry name" value="ZIP"/>
</dbReference>
<evidence type="ECO:0000256" key="6">
    <source>
        <dbReference type="SAM" id="Phobius"/>
    </source>
</evidence>
<feature type="transmembrane region" description="Helical" evidence="6">
    <location>
        <begin position="235"/>
        <end position="257"/>
    </location>
</feature>
<sequence length="361" mass="37863">MKGAEKVADAELYRPLVHGNRRKEKRSLHPDGHTQEPGACGGPEEPQAPPADGGACGGPAVGGKCHSVANALRLKLIAIASILLASVIGVCLPLFSRSVPALRPGGNAFVVVKAFASGVILGTGYVHVLPDSFNDLGSPCLPRRPWAEFPFTGFVAMLAALVTLMVDSIMLSFHSRGDRGKGRASVARHGHDSCPPQVHCHGHGHLEMNEARPEAADKVDEDVEAGKVQLRRNRVIVQVLEMGIVVHSVVIGLGMGASQNTEYGARMKSGLVFFFATTTPFGIALGLALTKVYSDTSPTALIVVGLLNAASAGLLHYMALVDLLGADFMGPKLQSSVRLQMVSFLAVLLGAGGMSVVAMWA</sequence>
<feature type="transmembrane region" description="Helical" evidence="6">
    <location>
        <begin position="76"/>
        <end position="96"/>
    </location>
</feature>
<keyword evidence="4 6" id="KW-0472">Membrane</keyword>
<feature type="transmembrane region" description="Helical" evidence="6">
    <location>
        <begin position="339"/>
        <end position="360"/>
    </location>
</feature>
<keyword evidence="2 6" id="KW-0812">Transmembrane</keyword>
<dbReference type="GO" id="GO:0005886">
    <property type="term" value="C:plasma membrane"/>
    <property type="evidence" value="ECO:0007669"/>
    <property type="project" value="UniProtKB-SubCell"/>
</dbReference>
<protein>
    <submittedName>
        <fullName evidence="7">Uncharacterized protein</fullName>
    </submittedName>
</protein>
<feature type="transmembrane region" description="Helical" evidence="6">
    <location>
        <begin position="301"/>
        <end position="319"/>
    </location>
</feature>
<dbReference type="Proteomes" id="UP000604825">
    <property type="component" value="Unassembled WGS sequence"/>
</dbReference>
<dbReference type="PANTHER" id="PTHR11040:SF41">
    <property type="entry name" value="ZINC TRANSPORTER 7"/>
    <property type="match status" value="1"/>
</dbReference>
<evidence type="ECO:0000256" key="1">
    <source>
        <dbReference type="ARBA" id="ARBA00004651"/>
    </source>
</evidence>
<dbReference type="Pfam" id="PF02535">
    <property type="entry name" value="Zip"/>
    <property type="match status" value="2"/>
</dbReference>
<accession>A0A811MR83</accession>
<evidence type="ECO:0000256" key="4">
    <source>
        <dbReference type="ARBA" id="ARBA00023136"/>
    </source>
</evidence>
<feature type="region of interest" description="Disordered" evidence="5">
    <location>
        <begin position="1"/>
        <end position="55"/>
    </location>
</feature>
<evidence type="ECO:0000313" key="7">
    <source>
        <dbReference type="EMBL" id="CAD6213784.1"/>
    </source>
</evidence>
<dbReference type="OrthoDB" id="448280at2759"/>
<evidence type="ECO:0000256" key="5">
    <source>
        <dbReference type="SAM" id="MobiDB-lite"/>
    </source>
</evidence>
<dbReference type="PANTHER" id="PTHR11040">
    <property type="entry name" value="ZINC/IRON TRANSPORTER"/>
    <property type="match status" value="1"/>
</dbReference>
<reference evidence="7" key="1">
    <citation type="submission" date="2020-10" db="EMBL/GenBank/DDBJ databases">
        <authorList>
            <person name="Han B."/>
            <person name="Lu T."/>
            <person name="Zhao Q."/>
            <person name="Huang X."/>
            <person name="Zhao Y."/>
        </authorList>
    </citation>
    <scope>NUCLEOTIDE SEQUENCE</scope>
</reference>
<evidence type="ECO:0000256" key="2">
    <source>
        <dbReference type="ARBA" id="ARBA00022692"/>
    </source>
</evidence>
<dbReference type="GO" id="GO:0005385">
    <property type="term" value="F:zinc ion transmembrane transporter activity"/>
    <property type="evidence" value="ECO:0007669"/>
    <property type="project" value="TreeGrafter"/>
</dbReference>
<comment type="subcellular location">
    <subcellularLocation>
        <location evidence="1">Cell membrane</location>
        <topology evidence="1">Multi-pass membrane protein</topology>
    </subcellularLocation>
</comment>
<feature type="transmembrane region" description="Helical" evidence="6">
    <location>
        <begin position="108"/>
        <end position="129"/>
    </location>
</feature>
<dbReference type="AlphaFoldDB" id="A0A811MR83"/>
<feature type="compositionally biased region" description="Basic and acidic residues" evidence="5">
    <location>
        <begin position="1"/>
        <end position="12"/>
    </location>
</feature>
<gene>
    <name evidence="7" type="ORF">NCGR_LOCUS9301</name>
</gene>